<keyword evidence="3 6" id="KW-0418">Kinase</keyword>
<dbReference type="PROSITE" id="PS50146">
    <property type="entry name" value="DAGK"/>
    <property type="match status" value="1"/>
</dbReference>
<dbReference type="VEuPathDB" id="FungiDB:BDBG_00264"/>
<evidence type="ECO:0000256" key="3">
    <source>
        <dbReference type="ARBA" id="ARBA00022777"/>
    </source>
</evidence>
<dbReference type="GO" id="GO:0001727">
    <property type="term" value="F:lipid kinase activity"/>
    <property type="evidence" value="ECO:0007669"/>
    <property type="project" value="TreeGrafter"/>
</dbReference>
<evidence type="ECO:0000259" key="5">
    <source>
        <dbReference type="PROSITE" id="PS50146"/>
    </source>
</evidence>
<dbReference type="EMBL" id="GG657448">
    <property type="protein sequence ID" value="OAT03561.1"/>
    <property type="molecule type" value="Genomic_DNA"/>
</dbReference>
<dbReference type="PANTHER" id="PTHR12358">
    <property type="entry name" value="SPHINGOSINE KINASE"/>
    <property type="match status" value="1"/>
</dbReference>
<reference evidence="7" key="1">
    <citation type="journal article" date="2015" name="PLoS Genet.">
        <title>The dynamic genome and transcriptome of the human fungal pathogen Blastomyces and close relative Emmonsia.</title>
        <authorList>
            <person name="Munoz J.F."/>
            <person name="Gauthier G.M."/>
            <person name="Desjardins C.A."/>
            <person name="Gallo J.E."/>
            <person name="Holder J."/>
            <person name="Sullivan T.D."/>
            <person name="Marty A.J."/>
            <person name="Carmen J.C."/>
            <person name="Chen Z."/>
            <person name="Ding L."/>
            <person name="Gujja S."/>
            <person name="Magrini V."/>
            <person name="Misas E."/>
            <person name="Mitreva M."/>
            <person name="Priest M."/>
            <person name="Saif S."/>
            <person name="Whiston E.A."/>
            <person name="Young S."/>
            <person name="Zeng Q."/>
            <person name="Goldman W.E."/>
            <person name="Mardis E.R."/>
            <person name="Taylor J.W."/>
            <person name="McEwen J.G."/>
            <person name="Clay O.K."/>
            <person name="Klein B.S."/>
            <person name="Cuomo C.A."/>
        </authorList>
    </citation>
    <scope>NUCLEOTIDE SEQUENCE [LARGE SCALE GENOMIC DNA]</scope>
    <source>
        <strain evidence="7">SLH14081</strain>
    </source>
</reference>
<keyword evidence="1" id="KW-0808">Transferase</keyword>
<evidence type="ECO:0000313" key="6">
    <source>
        <dbReference type="EMBL" id="OAT03561.1"/>
    </source>
</evidence>
<evidence type="ECO:0000256" key="2">
    <source>
        <dbReference type="ARBA" id="ARBA00022741"/>
    </source>
</evidence>
<protein>
    <submittedName>
        <fullName evidence="6">Sphingosine kinase</fullName>
    </submittedName>
</protein>
<dbReference type="STRING" id="559298.A0A179U9E5"/>
<dbReference type="Pfam" id="PF24321">
    <property type="entry name" value="DUF7493"/>
    <property type="match status" value="1"/>
</dbReference>
<dbReference type="GO" id="GO:0005737">
    <property type="term" value="C:cytoplasm"/>
    <property type="evidence" value="ECO:0007669"/>
    <property type="project" value="TreeGrafter"/>
</dbReference>
<dbReference type="InterPro" id="IPR045540">
    <property type="entry name" value="YegS/DAGK_C"/>
</dbReference>
<dbReference type="SMART" id="SM00046">
    <property type="entry name" value="DAGKc"/>
    <property type="match status" value="1"/>
</dbReference>
<dbReference type="InterPro" id="IPR050187">
    <property type="entry name" value="Lipid_Phosphate_FormReg"/>
</dbReference>
<feature type="domain" description="DAGKc" evidence="5">
    <location>
        <begin position="144"/>
        <end position="283"/>
    </location>
</feature>
<keyword evidence="2" id="KW-0547">Nucleotide-binding</keyword>
<keyword evidence="4" id="KW-0067">ATP-binding</keyword>
<dbReference type="InterPro" id="IPR001206">
    <property type="entry name" value="Diacylglycerol_kinase_cat_dom"/>
</dbReference>
<dbReference type="InterPro" id="IPR017438">
    <property type="entry name" value="ATP-NAD_kinase_N"/>
</dbReference>
<dbReference type="AlphaFoldDB" id="A0A179U9E5"/>
<dbReference type="PANTHER" id="PTHR12358:SF31">
    <property type="entry name" value="ACYLGLYCEROL KINASE, MITOCHONDRIAL"/>
    <property type="match status" value="1"/>
</dbReference>
<dbReference type="SUPFAM" id="SSF111331">
    <property type="entry name" value="NAD kinase/diacylglycerol kinase-like"/>
    <property type="match status" value="1"/>
</dbReference>
<dbReference type="KEGG" id="bgh:BDBG_00264"/>
<sequence>MTIGAPVLDAGPSGNKGTQSVVEDVLHPNSDSSATLEVGKTALLTLAADAIIVTDEGLRSKSQRRCCSFPIPQSSGTLTTRSIPYTNILWAEVSHDYITIEYAHQVTNTDVALRSVYFPVSLEQKSKAETWTEKLLDLAYGKAQRQKRIKVLINPFGGKGRAAKYYYKHVKPIFAAAKCRVDAELTNYRGHAVDIVEKLDVDAYDVIATCSGDGIPYEVFNGLAKKPNASEALRKIAVANLPCGSGNAMSWNLNGTGSASLAALWIVKGLRTPLDLVSITQGDKRTVSFLSQSFGIVAESDLGTENIRWMGQARFTYGFLVRLFGKTVYPCDLAVKVELDNKEQIKDHYRAGSERKSFEQLRGEESSDCVGLPPLRYGTVNDPLPEGWTLVPHDKLGNFYAGNMAYMAADANFFPTALPNDGCMDLITINGDISRRTALQMLMAVDNGTLFDMPEVNVRKVTAYRIIPRDRKDGYISIDGERVPFEPFQAEVHRGLGTVLSRSGYRYETIGLK</sequence>
<dbReference type="GO" id="GO:0046512">
    <property type="term" value="P:sphingosine biosynthetic process"/>
    <property type="evidence" value="ECO:0007669"/>
    <property type="project" value="TreeGrafter"/>
</dbReference>
<proteinExistence type="predicted"/>
<evidence type="ECO:0000313" key="7">
    <source>
        <dbReference type="Proteomes" id="UP000002038"/>
    </source>
</evidence>
<dbReference type="RefSeq" id="XP_031575707.1">
    <property type="nucleotide sequence ID" value="XM_031719816.1"/>
</dbReference>
<accession>A0A179U9E5</accession>
<dbReference type="Gene3D" id="2.60.200.40">
    <property type="match status" value="1"/>
</dbReference>
<dbReference type="Pfam" id="PF00781">
    <property type="entry name" value="DAGK_cat"/>
    <property type="match status" value="1"/>
</dbReference>
<evidence type="ECO:0000256" key="1">
    <source>
        <dbReference type="ARBA" id="ARBA00022679"/>
    </source>
</evidence>
<name>A0A179U9E5_BLAGS</name>
<organism evidence="6 7">
    <name type="scientific">Blastomyces gilchristii (strain SLH14081)</name>
    <name type="common">Blastomyces dermatitidis</name>
    <dbReference type="NCBI Taxonomy" id="559298"/>
    <lineage>
        <taxon>Eukaryota</taxon>
        <taxon>Fungi</taxon>
        <taxon>Dikarya</taxon>
        <taxon>Ascomycota</taxon>
        <taxon>Pezizomycotina</taxon>
        <taxon>Eurotiomycetes</taxon>
        <taxon>Eurotiomycetidae</taxon>
        <taxon>Onygenales</taxon>
        <taxon>Ajellomycetaceae</taxon>
        <taxon>Blastomyces</taxon>
    </lineage>
</organism>
<gene>
    <name evidence="6" type="ORF">BDBG_00264</name>
</gene>
<dbReference type="OrthoDB" id="3853857at2759"/>
<evidence type="ECO:0000256" key="4">
    <source>
        <dbReference type="ARBA" id="ARBA00022840"/>
    </source>
</evidence>
<dbReference type="GO" id="GO:0016020">
    <property type="term" value="C:membrane"/>
    <property type="evidence" value="ECO:0007669"/>
    <property type="project" value="TreeGrafter"/>
</dbReference>
<keyword evidence="7" id="KW-1185">Reference proteome</keyword>
<dbReference type="Proteomes" id="UP000002038">
    <property type="component" value="Unassembled WGS sequence"/>
</dbReference>
<dbReference type="Pfam" id="PF19279">
    <property type="entry name" value="YegS_C"/>
    <property type="match status" value="1"/>
</dbReference>
<dbReference type="GeneID" id="8508259"/>
<dbReference type="InterPro" id="IPR016064">
    <property type="entry name" value="NAD/diacylglycerol_kinase_sf"/>
</dbReference>
<dbReference type="InterPro" id="IPR055916">
    <property type="entry name" value="DUF7493"/>
</dbReference>
<dbReference type="Gene3D" id="3.40.50.10330">
    <property type="entry name" value="Probable inorganic polyphosphate/atp-NAD kinase, domain 1"/>
    <property type="match status" value="1"/>
</dbReference>
<dbReference type="GO" id="GO:0005524">
    <property type="term" value="F:ATP binding"/>
    <property type="evidence" value="ECO:0007669"/>
    <property type="project" value="UniProtKB-KW"/>
</dbReference>